<feature type="compositionally biased region" description="Basic residues" evidence="16">
    <location>
        <begin position="10"/>
        <end position="19"/>
    </location>
</feature>
<dbReference type="CDD" id="cd17916">
    <property type="entry name" value="DEXHc_UvrB"/>
    <property type="match status" value="1"/>
</dbReference>
<feature type="compositionally biased region" description="Gly residues" evidence="16">
    <location>
        <begin position="88"/>
        <end position="99"/>
    </location>
</feature>
<keyword evidence="6 13" id="KW-0228">DNA excision</keyword>
<dbReference type="Pfam" id="PF12344">
    <property type="entry name" value="UvrB"/>
    <property type="match status" value="1"/>
</dbReference>
<keyword evidence="3 13" id="KW-0963">Cytoplasm</keyword>
<dbReference type="SUPFAM" id="SSF52540">
    <property type="entry name" value="P-loop containing nucleoside triphosphate hydrolases"/>
    <property type="match status" value="2"/>
</dbReference>
<dbReference type="InterPro" id="IPR001650">
    <property type="entry name" value="Helicase_C-like"/>
</dbReference>
<dbReference type="PROSITE" id="PS50151">
    <property type="entry name" value="UVR"/>
    <property type="match status" value="1"/>
</dbReference>
<feature type="compositionally biased region" description="Polar residues" evidence="16">
    <location>
        <begin position="967"/>
        <end position="979"/>
    </location>
</feature>
<evidence type="ECO:0000256" key="2">
    <source>
        <dbReference type="ARBA" id="ARBA00008533"/>
    </source>
</evidence>
<dbReference type="InterPro" id="IPR014001">
    <property type="entry name" value="Helicase_ATP-bd"/>
</dbReference>
<accession>A0A840N7G5</accession>
<keyword evidence="10 13" id="KW-0742">SOS response</keyword>
<evidence type="ECO:0000259" key="19">
    <source>
        <dbReference type="PROSITE" id="PS51194"/>
    </source>
</evidence>
<sequence length="999" mass="110339">MTKNPDSSKKSPKTPKSKAHRPDVQPIGPALAELLNPAINRGDAGMGSGTGLQPPPDNSKDRRSGGEAAIHRTRASTPKNIDASPSPRGGGSQTEGLRGGVSNDQSPPPASQGSATSLLKGEVKQGGFNEAPQANYGTSAPIPTLDPELAKQLGYTTEEEDEAAMARPPRNKMEALGVQATADALEALVRDGRPEFRGEDGQVKIWAPHRPPRPEKSEGGVRFELKSEYEPKGDQPTAIKELVEGITRNDRTQVLLGVTGSGKTYTMAQVIQATQRPAIILAPNKTLAAQLYGEFKSFFPDNAVEYFVSYYDYYQPEAYVPRTDTYIEKDSSINEQIDRMRHSATRALLERDDVIIVASVSCIYGIGSVETYTAMTFAMKKGERVDQRQLIADLVALQYKRTSADFTRGTFRVRGDTIDIFPAHYEDRSWRVNMFGDTIESIEEFDPLTGHKQDELEFIKIYANSHYVTPRPTLIQAMKSIKAELKWRLEQLNAQGRLLEAQRLEQRTTFDLEMMEATGSCAGIENYSRYLTGRKPGEPPPTLFEYVPDNALVFADESHVTVPQIGGMFKGDFRRKATLAEYGFRLPSCMDNRPLRFEEWDMMRPQSVAVSATPGGWELNESGGVFVEQVIRPTGLIDPPVNIRPARTQVDDLVGEVRATAQAGYRSLITVLTKRMAEDLTEYLHEQGIRVRYMHSDIDTIERIEIIRDLRLGAFDALVGINLLREGLDIPECALVAILDADKEGFLRSETSLIQTIGRAARNVDGKVILYADQITGSMERAIAETDRRREKQVEYNTANGITPESIKRDIGDILGSVYERDHVLVEIGDGGMADDAVAIGHNFEAVLSDLETRMREAAADLNFEEAARLRDEVKRLRATELAVVDNPTIKQRGVAAKAGAYAGKKKYGDAANLPAQLDKAAARNKSRARKPTLDEMAGPESKPYRSDRTTPRKPTLDEMGPDTESKIFQPTNSRQSGPEFSGRSTGGAPGKRGGWKKR</sequence>
<proteinExistence type="inferred from homology"/>
<evidence type="ECO:0000256" key="5">
    <source>
        <dbReference type="ARBA" id="ARBA00022763"/>
    </source>
</evidence>
<dbReference type="Gene3D" id="4.10.860.10">
    <property type="entry name" value="UVR domain"/>
    <property type="match status" value="1"/>
</dbReference>
<dbReference type="SMART" id="SM00490">
    <property type="entry name" value="HELICc"/>
    <property type="match status" value="1"/>
</dbReference>
<evidence type="ECO:0000256" key="9">
    <source>
        <dbReference type="ARBA" id="ARBA00023204"/>
    </source>
</evidence>
<feature type="compositionally biased region" description="Basic and acidic residues" evidence="16">
    <location>
        <begin position="943"/>
        <end position="957"/>
    </location>
</feature>
<comment type="function">
    <text evidence="13">The UvrABC repair system catalyzes the recognition and processing of DNA lesions. A damage recognition complex composed of 2 UvrA and 2 UvrB subunits scans DNA for abnormalities. Upon binding of the UvrA(2)B(2) complex to a putative damaged site, the DNA wraps around one UvrB monomer. DNA wrap is dependent on ATP binding by UvrB and probably causes local melting of the DNA helix, facilitating insertion of UvrB beta-hairpin between the DNA strands. Then UvrB probes one DNA strand for the presence of a lesion. If a lesion is found the UvrA subunits dissociate and the UvrB-DNA preincision complex is formed. This complex is subsequently bound by UvrC and the second UvrB is released. If no lesion is found, the DNA wraps around the other UvrB subunit that will check the other stand for damage.</text>
</comment>
<dbReference type="GO" id="GO:0009432">
    <property type="term" value="P:SOS response"/>
    <property type="evidence" value="ECO:0007669"/>
    <property type="project" value="UniProtKB-UniRule"/>
</dbReference>
<feature type="coiled-coil region" evidence="15">
    <location>
        <begin position="475"/>
        <end position="502"/>
    </location>
</feature>
<feature type="short sequence motif" description="Beta-hairpin" evidence="13">
    <location>
        <begin position="310"/>
        <end position="333"/>
    </location>
</feature>
<evidence type="ECO:0000259" key="17">
    <source>
        <dbReference type="PROSITE" id="PS50151"/>
    </source>
</evidence>
<dbReference type="InterPro" id="IPR006935">
    <property type="entry name" value="Helicase/UvrB_N"/>
</dbReference>
<evidence type="ECO:0000256" key="8">
    <source>
        <dbReference type="ARBA" id="ARBA00022881"/>
    </source>
</evidence>
<feature type="binding site" evidence="13">
    <location>
        <begin position="257"/>
        <end position="264"/>
    </location>
    <ligand>
        <name>ATP</name>
        <dbReference type="ChEBI" id="CHEBI:30616"/>
    </ligand>
</feature>
<dbReference type="Pfam" id="PF04851">
    <property type="entry name" value="ResIII"/>
    <property type="match status" value="1"/>
</dbReference>
<gene>
    <name evidence="13" type="primary">uvrB</name>
    <name evidence="20" type="ORF">HNQ36_004516</name>
</gene>
<evidence type="ECO:0000256" key="16">
    <source>
        <dbReference type="SAM" id="MobiDB-lite"/>
    </source>
</evidence>
<dbReference type="Pfam" id="PF00271">
    <property type="entry name" value="Helicase_C"/>
    <property type="match status" value="1"/>
</dbReference>
<dbReference type="RefSeq" id="WP_184088865.1">
    <property type="nucleotide sequence ID" value="NZ_JACHIJ010000007.1"/>
</dbReference>
<evidence type="ECO:0000313" key="20">
    <source>
        <dbReference type="EMBL" id="MBB5054514.1"/>
    </source>
</evidence>
<evidence type="ECO:0000256" key="10">
    <source>
        <dbReference type="ARBA" id="ARBA00023236"/>
    </source>
</evidence>
<dbReference type="InterPro" id="IPR004807">
    <property type="entry name" value="UvrB"/>
</dbReference>
<keyword evidence="8 13" id="KW-0267">Excision nuclease</keyword>
<organism evidence="20 21">
    <name type="scientific">Afipia massiliensis</name>
    <dbReference type="NCBI Taxonomy" id="211460"/>
    <lineage>
        <taxon>Bacteria</taxon>
        <taxon>Pseudomonadati</taxon>
        <taxon>Pseudomonadota</taxon>
        <taxon>Alphaproteobacteria</taxon>
        <taxon>Hyphomicrobiales</taxon>
        <taxon>Nitrobacteraceae</taxon>
        <taxon>Afipia</taxon>
    </lineage>
</organism>
<evidence type="ECO:0000256" key="3">
    <source>
        <dbReference type="ARBA" id="ARBA00022490"/>
    </source>
</evidence>
<comment type="subcellular location">
    <subcellularLocation>
        <location evidence="1 13 14">Cytoplasm</location>
    </subcellularLocation>
</comment>
<feature type="domain" description="Helicase ATP-binding" evidence="18">
    <location>
        <begin position="244"/>
        <end position="397"/>
    </location>
</feature>
<protein>
    <recommendedName>
        <fullName evidence="12 13">UvrABC system protein B</fullName>
        <shortName evidence="13">Protein UvrB</shortName>
    </recommendedName>
    <alternativeName>
        <fullName evidence="13">Excinuclease ABC subunit B</fullName>
    </alternativeName>
</protein>
<dbReference type="GO" id="GO:0005524">
    <property type="term" value="F:ATP binding"/>
    <property type="evidence" value="ECO:0007669"/>
    <property type="project" value="UniProtKB-UniRule"/>
</dbReference>
<dbReference type="InterPro" id="IPR024759">
    <property type="entry name" value="UvrB_YAD/RRR_dom"/>
</dbReference>
<dbReference type="InterPro" id="IPR001943">
    <property type="entry name" value="UVR_dom"/>
</dbReference>
<evidence type="ECO:0000256" key="13">
    <source>
        <dbReference type="HAMAP-Rule" id="MF_00204"/>
    </source>
</evidence>
<dbReference type="GO" id="GO:0006289">
    <property type="term" value="P:nucleotide-excision repair"/>
    <property type="evidence" value="ECO:0007669"/>
    <property type="project" value="UniProtKB-UniRule"/>
</dbReference>
<dbReference type="PANTHER" id="PTHR24029">
    <property type="entry name" value="UVRABC SYSTEM PROTEIN B"/>
    <property type="match status" value="1"/>
</dbReference>
<dbReference type="PROSITE" id="PS51192">
    <property type="entry name" value="HELICASE_ATP_BIND_1"/>
    <property type="match status" value="1"/>
</dbReference>
<dbReference type="GO" id="GO:0009380">
    <property type="term" value="C:excinuclease repair complex"/>
    <property type="evidence" value="ECO:0007669"/>
    <property type="project" value="InterPro"/>
</dbReference>
<dbReference type="SMART" id="SM00487">
    <property type="entry name" value="DEXDc"/>
    <property type="match status" value="1"/>
</dbReference>
<dbReference type="Pfam" id="PF17757">
    <property type="entry name" value="UvrB_inter"/>
    <property type="match status" value="1"/>
</dbReference>
<comment type="subunit">
    <text evidence="11 13 14">Forms a heterotetramer with UvrA during the search for lesions. Interacts with UvrC in an incision complex.</text>
</comment>
<dbReference type="Pfam" id="PF02151">
    <property type="entry name" value="UVR"/>
    <property type="match status" value="1"/>
</dbReference>
<dbReference type="NCBIfam" id="TIGR00631">
    <property type="entry name" value="uvrb"/>
    <property type="match status" value="1"/>
</dbReference>
<feature type="domain" description="UVR" evidence="17">
    <location>
        <begin position="845"/>
        <end position="880"/>
    </location>
</feature>
<evidence type="ECO:0000256" key="15">
    <source>
        <dbReference type="SAM" id="Coils"/>
    </source>
</evidence>
<evidence type="ECO:0000256" key="4">
    <source>
        <dbReference type="ARBA" id="ARBA00022741"/>
    </source>
</evidence>
<dbReference type="NCBIfam" id="NF003673">
    <property type="entry name" value="PRK05298.1"/>
    <property type="match status" value="1"/>
</dbReference>
<dbReference type="CDD" id="cd18790">
    <property type="entry name" value="SF2_C_UvrB"/>
    <property type="match status" value="1"/>
</dbReference>
<dbReference type="Gene3D" id="3.40.50.300">
    <property type="entry name" value="P-loop containing nucleotide triphosphate hydrolases"/>
    <property type="match status" value="3"/>
</dbReference>
<dbReference type="GO" id="GO:0003677">
    <property type="term" value="F:DNA binding"/>
    <property type="evidence" value="ECO:0007669"/>
    <property type="project" value="UniProtKB-UniRule"/>
</dbReference>
<dbReference type="InterPro" id="IPR036876">
    <property type="entry name" value="UVR_dom_sf"/>
</dbReference>
<keyword evidence="15" id="KW-0175">Coiled coil</keyword>
<dbReference type="PROSITE" id="PS51194">
    <property type="entry name" value="HELICASE_CTER"/>
    <property type="match status" value="1"/>
</dbReference>
<dbReference type="PANTHER" id="PTHR24029:SF0">
    <property type="entry name" value="UVRABC SYSTEM PROTEIN B"/>
    <property type="match status" value="1"/>
</dbReference>
<dbReference type="GO" id="GO:0005737">
    <property type="term" value="C:cytoplasm"/>
    <property type="evidence" value="ECO:0007669"/>
    <property type="project" value="UniProtKB-SubCell"/>
</dbReference>
<feature type="region of interest" description="Disordered" evidence="16">
    <location>
        <begin position="1"/>
        <end position="171"/>
    </location>
</feature>
<comment type="similarity">
    <text evidence="2 13 14">Belongs to the UvrB family.</text>
</comment>
<evidence type="ECO:0000256" key="11">
    <source>
        <dbReference type="ARBA" id="ARBA00026033"/>
    </source>
</evidence>
<evidence type="ECO:0000313" key="21">
    <source>
        <dbReference type="Proteomes" id="UP000521227"/>
    </source>
</evidence>
<evidence type="ECO:0000256" key="7">
    <source>
        <dbReference type="ARBA" id="ARBA00022840"/>
    </source>
</evidence>
<dbReference type="EMBL" id="JACHIJ010000007">
    <property type="protein sequence ID" value="MBB5054514.1"/>
    <property type="molecule type" value="Genomic_DNA"/>
</dbReference>
<evidence type="ECO:0000256" key="1">
    <source>
        <dbReference type="ARBA" id="ARBA00004496"/>
    </source>
</evidence>
<keyword evidence="7 13" id="KW-0067">ATP-binding</keyword>
<dbReference type="GO" id="GO:0009381">
    <property type="term" value="F:excinuclease ABC activity"/>
    <property type="evidence" value="ECO:0007669"/>
    <property type="project" value="UniProtKB-UniRule"/>
</dbReference>
<dbReference type="SUPFAM" id="SSF46600">
    <property type="entry name" value="C-terminal UvrC-binding domain of UvrB"/>
    <property type="match status" value="1"/>
</dbReference>
<evidence type="ECO:0000256" key="6">
    <source>
        <dbReference type="ARBA" id="ARBA00022769"/>
    </source>
</evidence>
<keyword evidence="9 13" id="KW-0234">DNA repair</keyword>
<keyword evidence="5 13" id="KW-0227">DNA damage</keyword>
<dbReference type="AlphaFoldDB" id="A0A840N7G5"/>
<evidence type="ECO:0000256" key="12">
    <source>
        <dbReference type="ARBA" id="ARBA00029504"/>
    </source>
</evidence>
<dbReference type="Proteomes" id="UP000521227">
    <property type="component" value="Unassembled WGS sequence"/>
</dbReference>
<comment type="caution">
    <text evidence="20">The sequence shown here is derived from an EMBL/GenBank/DDBJ whole genome shotgun (WGS) entry which is preliminary data.</text>
</comment>
<keyword evidence="4 13" id="KW-0547">Nucleotide-binding</keyword>
<evidence type="ECO:0000259" key="18">
    <source>
        <dbReference type="PROSITE" id="PS51192"/>
    </source>
</evidence>
<feature type="domain" description="Helicase C-terminal" evidence="19">
    <location>
        <begin position="649"/>
        <end position="802"/>
    </location>
</feature>
<feature type="region of interest" description="Disordered" evidence="16">
    <location>
        <begin position="920"/>
        <end position="999"/>
    </location>
</feature>
<name>A0A840N7G5_9BRAD</name>
<dbReference type="HAMAP" id="MF_00204">
    <property type="entry name" value="UvrB"/>
    <property type="match status" value="1"/>
</dbReference>
<dbReference type="InterPro" id="IPR041471">
    <property type="entry name" value="UvrB_inter"/>
</dbReference>
<evidence type="ECO:0000256" key="14">
    <source>
        <dbReference type="RuleBase" id="RU003587"/>
    </source>
</evidence>
<comment type="domain">
    <text evidence="13">The beta-hairpin motif is involved in DNA binding.</text>
</comment>
<dbReference type="GO" id="GO:0016887">
    <property type="term" value="F:ATP hydrolysis activity"/>
    <property type="evidence" value="ECO:0007669"/>
    <property type="project" value="InterPro"/>
</dbReference>
<reference evidence="20 21" key="1">
    <citation type="submission" date="2020-08" db="EMBL/GenBank/DDBJ databases">
        <title>Genomic Encyclopedia of Type Strains, Phase IV (KMG-IV): sequencing the most valuable type-strain genomes for metagenomic binning, comparative biology and taxonomic classification.</title>
        <authorList>
            <person name="Goeker M."/>
        </authorList>
    </citation>
    <scope>NUCLEOTIDE SEQUENCE [LARGE SCALE GENOMIC DNA]</scope>
    <source>
        <strain evidence="20 21">DSM 17498</strain>
    </source>
</reference>
<dbReference type="InterPro" id="IPR027417">
    <property type="entry name" value="P-loop_NTPase"/>
</dbReference>